<evidence type="ECO:0000259" key="5">
    <source>
        <dbReference type="Pfam" id="PF09273"/>
    </source>
</evidence>
<proteinExistence type="predicted"/>
<sequence length="452" mass="50206">MKLLKSVQALVVVVVSVSAVAATSEGSARLDVYDWATANGANTSKVVLKDDGEAGSILHAREDIEQGEVILSLPANLLFPTRVSEHSPVAHMIENTTIGRITAICLYLISERADRSSHWETWLRSLPPHFYHALSYSEEDMAHFQASSFKELRDRKKKNVRKEYEQTVAPLLHKLPAFDPLLAAVDQENNVTREAFSYEAFEWAYSVVTTRGIFPGLLGEEEREGDVPLLVLGPLADSFIHGAAAVKIAYDANEHRCIFTALHKIAKNSAISIGVGMSSNMELLANRGFMMQNNVNNFVLMKFQLDKDSDMHASARESMMKQLNLSNPMTYVVRYGEMPQGLLASLRIQSLSPVEFASFAKALASPVTLENEWRAYRLLISSCNTILNLYPTTIEEDENALTQSEPSRPLRAAILLRREEKLIYESIKTWANDAWASILYASAAPADGSSSH</sequence>
<feature type="domain" description="Rubisco LSMT substrate-binding" evidence="5">
    <location>
        <begin position="309"/>
        <end position="423"/>
    </location>
</feature>
<dbReference type="InterPro" id="IPR046341">
    <property type="entry name" value="SET_dom_sf"/>
</dbReference>
<dbReference type="SUPFAM" id="SSF81822">
    <property type="entry name" value="RuBisCo LSMT C-terminal, substrate-binding domain"/>
    <property type="match status" value="1"/>
</dbReference>
<dbReference type="SUPFAM" id="SSF82199">
    <property type="entry name" value="SET domain"/>
    <property type="match status" value="1"/>
</dbReference>
<dbReference type="AlphaFoldDB" id="A0A7S0EY74"/>
<dbReference type="Pfam" id="PF09273">
    <property type="entry name" value="Rubis-subs-bind"/>
    <property type="match status" value="1"/>
</dbReference>
<evidence type="ECO:0000256" key="4">
    <source>
        <dbReference type="SAM" id="SignalP"/>
    </source>
</evidence>
<dbReference type="GO" id="GO:0032259">
    <property type="term" value="P:methylation"/>
    <property type="evidence" value="ECO:0007669"/>
    <property type="project" value="UniProtKB-KW"/>
</dbReference>
<protein>
    <recommendedName>
        <fullName evidence="5">Rubisco LSMT substrate-binding domain-containing protein</fullName>
    </recommendedName>
</protein>
<dbReference type="GO" id="GO:0016279">
    <property type="term" value="F:protein-lysine N-methyltransferase activity"/>
    <property type="evidence" value="ECO:0007669"/>
    <property type="project" value="TreeGrafter"/>
</dbReference>
<keyword evidence="4" id="KW-0732">Signal</keyword>
<dbReference type="InterPro" id="IPR050600">
    <property type="entry name" value="SETD3_SETD6_MTase"/>
</dbReference>
<feature type="signal peptide" evidence="4">
    <location>
        <begin position="1"/>
        <end position="22"/>
    </location>
</feature>
<dbReference type="PANTHER" id="PTHR13271">
    <property type="entry name" value="UNCHARACTERIZED PUTATIVE METHYLTRANSFERASE"/>
    <property type="match status" value="1"/>
</dbReference>
<dbReference type="Gene3D" id="3.90.1420.10">
    <property type="entry name" value="Rubisco LSMT, substrate-binding domain"/>
    <property type="match status" value="1"/>
</dbReference>
<organism evidence="6">
    <name type="scientific">Hanusia phi</name>
    <dbReference type="NCBI Taxonomy" id="3032"/>
    <lineage>
        <taxon>Eukaryota</taxon>
        <taxon>Cryptophyceae</taxon>
        <taxon>Pyrenomonadales</taxon>
        <taxon>Geminigeraceae</taxon>
        <taxon>Hanusia</taxon>
    </lineage>
</organism>
<reference evidence="6" key="1">
    <citation type="submission" date="2021-01" db="EMBL/GenBank/DDBJ databases">
        <authorList>
            <person name="Corre E."/>
            <person name="Pelletier E."/>
            <person name="Niang G."/>
            <person name="Scheremetjew M."/>
            <person name="Finn R."/>
            <person name="Kale V."/>
            <person name="Holt S."/>
            <person name="Cochrane G."/>
            <person name="Meng A."/>
            <person name="Brown T."/>
            <person name="Cohen L."/>
        </authorList>
    </citation>
    <scope>NUCLEOTIDE SEQUENCE</scope>
    <source>
        <strain evidence="6">CCMP325</strain>
    </source>
</reference>
<evidence type="ECO:0000313" key="6">
    <source>
        <dbReference type="EMBL" id="CAD8496900.1"/>
    </source>
</evidence>
<dbReference type="Gene3D" id="3.90.1410.10">
    <property type="entry name" value="set domain protein methyltransferase, domain 1"/>
    <property type="match status" value="1"/>
</dbReference>
<dbReference type="InterPro" id="IPR036464">
    <property type="entry name" value="Rubisco_LSMT_subst-bd_sf"/>
</dbReference>
<keyword evidence="2" id="KW-0808">Transferase</keyword>
<evidence type="ECO:0000256" key="3">
    <source>
        <dbReference type="ARBA" id="ARBA00022691"/>
    </source>
</evidence>
<dbReference type="EMBL" id="HBEO01025897">
    <property type="protein sequence ID" value="CAD8496900.1"/>
    <property type="molecule type" value="Transcribed_RNA"/>
</dbReference>
<accession>A0A7S0EY74</accession>
<keyword evidence="3" id="KW-0949">S-adenosyl-L-methionine</keyword>
<evidence type="ECO:0000256" key="2">
    <source>
        <dbReference type="ARBA" id="ARBA00022679"/>
    </source>
</evidence>
<keyword evidence="1" id="KW-0489">Methyltransferase</keyword>
<gene>
    <name evidence="6" type="ORF">HPHI1048_LOCUS17395</name>
</gene>
<feature type="chain" id="PRO_5030974472" description="Rubisco LSMT substrate-binding domain-containing protein" evidence="4">
    <location>
        <begin position="23"/>
        <end position="452"/>
    </location>
</feature>
<evidence type="ECO:0000256" key="1">
    <source>
        <dbReference type="ARBA" id="ARBA00022603"/>
    </source>
</evidence>
<dbReference type="InterPro" id="IPR015353">
    <property type="entry name" value="Rubisco_LSMT_subst-bd"/>
</dbReference>
<dbReference type="CDD" id="cd10527">
    <property type="entry name" value="SET_LSMT"/>
    <property type="match status" value="1"/>
</dbReference>
<name>A0A7S0EY74_9CRYP</name>